<name>A0ABV5WS68_9LACO</name>
<sequence>MQKKTLGLILASAGPFLWGSSGTVAQHLFESTSISTLWLVSIRMLVSGALLLLYGIARHLPVLAVFHRPQTTIKLIAFSLFGMAGVQLTYFMAISTGNAATAAILQFLSPVMIIVYLAVTTLTWPSKIDVISVFSAIIGTVLIVTQGRLDSLALPVAAIVWGLLAAVGATVYTLMPAGLLKEFGATTIVGWSMLIGGVLVFVGSRAWRATPQLSLGAWGQVAFVVIFGTMLAYLFFLQSLEYILPTTASVLGAIEPLSATILSALFLGVSFNLVGILGAVMIVGVTGLQFYATKRAGFGPADQK</sequence>
<dbReference type="Pfam" id="PF00892">
    <property type="entry name" value="EamA"/>
    <property type="match status" value="2"/>
</dbReference>
<proteinExistence type="inferred from homology"/>
<evidence type="ECO:0000256" key="3">
    <source>
        <dbReference type="ARBA" id="ARBA00022692"/>
    </source>
</evidence>
<dbReference type="InterPro" id="IPR000620">
    <property type="entry name" value="EamA_dom"/>
</dbReference>
<dbReference type="SUPFAM" id="SSF103481">
    <property type="entry name" value="Multidrug resistance efflux transporter EmrE"/>
    <property type="match status" value="2"/>
</dbReference>
<dbReference type="PANTHER" id="PTHR32322">
    <property type="entry name" value="INNER MEMBRANE TRANSPORTER"/>
    <property type="match status" value="1"/>
</dbReference>
<reference evidence="8 9" key="1">
    <citation type="submission" date="2024-09" db="EMBL/GenBank/DDBJ databases">
        <authorList>
            <person name="Sun Q."/>
            <person name="Mori K."/>
        </authorList>
    </citation>
    <scope>NUCLEOTIDE SEQUENCE [LARGE SCALE GENOMIC DNA]</scope>
    <source>
        <strain evidence="8 9">TBRC 4576</strain>
    </source>
</reference>
<feature type="domain" description="EamA" evidence="7">
    <location>
        <begin position="6"/>
        <end position="145"/>
    </location>
</feature>
<dbReference type="EMBL" id="JBHLZY010000005">
    <property type="protein sequence ID" value="MFB9768655.1"/>
    <property type="molecule type" value="Genomic_DNA"/>
</dbReference>
<feature type="transmembrane region" description="Helical" evidence="6">
    <location>
        <begin position="99"/>
        <end position="119"/>
    </location>
</feature>
<comment type="subcellular location">
    <subcellularLocation>
        <location evidence="1">Endomembrane system</location>
        <topology evidence="1">Multi-pass membrane protein</topology>
    </subcellularLocation>
</comment>
<dbReference type="Proteomes" id="UP001589691">
    <property type="component" value="Unassembled WGS sequence"/>
</dbReference>
<dbReference type="InterPro" id="IPR050638">
    <property type="entry name" value="AA-Vitamin_Transporters"/>
</dbReference>
<accession>A0ABV5WS68</accession>
<evidence type="ECO:0000256" key="1">
    <source>
        <dbReference type="ARBA" id="ARBA00004127"/>
    </source>
</evidence>
<evidence type="ECO:0000256" key="6">
    <source>
        <dbReference type="SAM" id="Phobius"/>
    </source>
</evidence>
<evidence type="ECO:0000313" key="9">
    <source>
        <dbReference type="Proteomes" id="UP001589691"/>
    </source>
</evidence>
<protein>
    <submittedName>
        <fullName evidence="8">DMT family transporter</fullName>
    </submittedName>
</protein>
<feature type="transmembrane region" description="Helical" evidence="6">
    <location>
        <begin position="215"/>
        <end position="236"/>
    </location>
</feature>
<gene>
    <name evidence="8" type="ORF">ACFFLI_02060</name>
</gene>
<organism evidence="8 9">
    <name type="scientific">Lactiplantibacillus modestisalitolerans</name>
    <dbReference type="NCBI Taxonomy" id="1457219"/>
    <lineage>
        <taxon>Bacteria</taxon>
        <taxon>Bacillati</taxon>
        <taxon>Bacillota</taxon>
        <taxon>Bacilli</taxon>
        <taxon>Lactobacillales</taxon>
        <taxon>Lactobacillaceae</taxon>
        <taxon>Lactiplantibacillus</taxon>
    </lineage>
</organism>
<evidence type="ECO:0000313" key="8">
    <source>
        <dbReference type="EMBL" id="MFB9768655.1"/>
    </source>
</evidence>
<feature type="transmembrane region" description="Helical" evidence="6">
    <location>
        <begin position="183"/>
        <end position="203"/>
    </location>
</feature>
<keyword evidence="3 6" id="KW-0812">Transmembrane</keyword>
<evidence type="ECO:0000259" key="7">
    <source>
        <dbReference type="Pfam" id="PF00892"/>
    </source>
</evidence>
<keyword evidence="5 6" id="KW-0472">Membrane</keyword>
<feature type="transmembrane region" description="Helical" evidence="6">
    <location>
        <begin position="273"/>
        <end position="292"/>
    </location>
</feature>
<feature type="transmembrane region" description="Helical" evidence="6">
    <location>
        <begin position="75"/>
        <end position="93"/>
    </location>
</feature>
<comment type="caution">
    <text evidence="8">The sequence shown here is derived from an EMBL/GenBank/DDBJ whole genome shotgun (WGS) entry which is preliminary data.</text>
</comment>
<dbReference type="InterPro" id="IPR037185">
    <property type="entry name" value="EmrE-like"/>
</dbReference>
<comment type="similarity">
    <text evidence="2">Belongs to the EamA transporter family.</text>
</comment>
<evidence type="ECO:0000256" key="5">
    <source>
        <dbReference type="ARBA" id="ARBA00023136"/>
    </source>
</evidence>
<dbReference type="PANTHER" id="PTHR32322:SF2">
    <property type="entry name" value="EAMA DOMAIN-CONTAINING PROTEIN"/>
    <property type="match status" value="1"/>
</dbReference>
<feature type="transmembrane region" description="Helical" evidence="6">
    <location>
        <begin position="248"/>
        <end position="267"/>
    </location>
</feature>
<keyword evidence="4 6" id="KW-1133">Transmembrane helix</keyword>
<feature type="transmembrane region" description="Helical" evidence="6">
    <location>
        <begin position="152"/>
        <end position="174"/>
    </location>
</feature>
<feature type="domain" description="EamA" evidence="7">
    <location>
        <begin position="158"/>
        <end position="284"/>
    </location>
</feature>
<evidence type="ECO:0000256" key="4">
    <source>
        <dbReference type="ARBA" id="ARBA00022989"/>
    </source>
</evidence>
<feature type="transmembrane region" description="Helical" evidence="6">
    <location>
        <begin position="35"/>
        <end position="54"/>
    </location>
</feature>
<dbReference type="RefSeq" id="WP_137642175.1">
    <property type="nucleotide sequence ID" value="NZ_BJEA01000005.1"/>
</dbReference>
<evidence type="ECO:0000256" key="2">
    <source>
        <dbReference type="ARBA" id="ARBA00007362"/>
    </source>
</evidence>
<keyword evidence="9" id="KW-1185">Reference proteome</keyword>